<feature type="non-terminal residue" evidence="1">
    <location>
        <position position="1"/>
    </location>
</feature>
<keyword evidence="2" id="KW-1185">Reference proteome</keyword>
<reference evidence="1" key="1">
    <citation type="submission" date="2021-06" db="EMBL/GenBank/DDBJ databases">
        <authorList>
            <person name="Kallberg Y."/>
            <person name="Tangrot J."/>
            <person name="Rosling A."/>
        </authorList>
    </citation>
    <scope>NUCLEOTIDE SEQUENCE</scope>
    <source>
        <strain evidence="1">28 12/20/2015</strain>
    </source>
</reference>
<dbReference type="Proteomes" id="UP000789366">
    <property type="component" value="Unassembled WGS sequence"/>
</dbReference>
<protein>
    <submittedName>
        <fullName evidence="1">13908_t:CDS:1</fullName>
    </submittedName>
</protein>
<accession>A0ACA9RGL3</accession>
<comment type="caution">
    <text evidence="1">The sequence shown here is derived from an EMBL/GenBank/DDBJ whole genome shotgun (WGS) entry which is preliminary data.</text>
</comment>
<evidence type="ECO:0000313" key="1">
    <source>
        <dbReference type="EMBL" id="CAG8793523.1"/>
    </source>
</evidence>
<evidence type="ECO:0000313" key="2">
    <source>
        <dbReference type="Proteomes" id="UP000789366"/>
    </source>
</evidence>
<gene>
    <name evidence="1" type="ORF">SPELUC_LOCUS17445</name>
</gene>
<organism evidence="1 2">
    <name type="scientific">Cetraspora pellucida</name>
    <dbReference type="NCBI Taxonomy" id="1433469"/>
    <lineage>
        <taxon>Eukaryota</taxon>
        <taxon>Fungi</taxon>
        <taxon>Fungi incertae sedis</taxon>
        <taxon>Mucoromycota</taxon>
        <taxon>Glomeromycotina</taxon>
        <taxon>Glomeromycetes</taxon>
        <taxon>Diversisporales</taxon>
        <taxon>Gigasporaceae</taxon>
        <taxon>Cetraspora</taxon>
    </lineage>
</organism>
<dbReference type="EMBL" id="CAJVPW010071538">
    <property type="protein sequence ID" value="CAG8793523.1"/>
    <property type="molecule type" value="Genomic_DNA"/>
</dbReference>
<name>A0ACA9RGL3_9GLOM</name>
<sequence length="64" mass="7185">LDSYWPILDETLQISSLLDPRTKLTVFKNLDEKTKAIDLVSNLVGYSPPMPKPTTTFSDDLSNT</sequence>
<proteinExistence type="predicted"/>